<evidence type="ECO:0000256" key="4">
    <source>
        <dbReference type="ARBA" id="ARBA00022989"/>
    </source>
</evidence>
<proteinExistence type="predicted"/>
<dbReference type="Gene3D" id="3.30.200.20">
    <property type="entry name" value="Phosphorylase Kinase, domain 1"/>
    <property type="match status" value="1"/>
</dbReference>
<keyword evidence="8" id="KW-1185">Reference proteome</keyword>
<dbReference type="SUPFAM" id="SSF56112">
    <property type="entry name" value="Protein kinase-like (PK-like)"/>
    <property type="match status" value="1"/>
</dbReference>
<evidence type="ECO:0000256" key="1">
    <source>
        <dbReference type="ARBA" id="ARBA00004167"/>
    </source>
</evidence>
<sequence>GRISGAVNCLCFDFWPRFIPLVHFKDKKKNGKLPIDVNQSVSRAISPSAAPAPYFFPSEHPKRNMGGLVVGLTVGACGLIFGLSLFFWFFFVGACALIFGLGLFLWFFSRTKRHKDDVNIDNHDHISDVFFSGGKFRYGMAPRKFSLVELAKVTNNFKGEKLREGGFGVVYRGHLRDLDIYVAIKRISKASK</sequence>
<name>A0A7J9I1A6_9ROSI</name>
<feature type="non-terminal residue" evidence="7">
    <location>
        <position position="1"/>
    </location>
</feature>
<keyword evidence="3" id="KW-0732">Signal</keyword>
<keyword evidence="2 6" id="KW-0812">Transmembrane</keyword>
<dbReference type="OrthoDB" id="4062651at2759"/>
<comment type="caution">
    <text evidence="7">The sequence shown here is derived from an EMBL/GenBank/DDBJ whole genome shotgun (WGS) entry which is preliminary data.</text>
</comment>
<evidence type="ECO:0000256" key="2">
    <source>
        <dbReference type="ARBA" id="ARBA00022692"/>
    </source>
</evidence>
<gene>
    <name evidence="7" type="ORF">Gohar_000427</name>
</gene>
<dbReference type="InterPro" id="IPR011009">
    <property type="entry name" value="Kinase-like_dom_sf"/>
</dbReference>
<feature type="transmembrane region" description="Helical" evidence="6">
    <location>
        <begin position="87"/>
        <end position="108"/>
    </location>
</feature>
<comment type="subcellular location">
    <subcellularLocation>
        <location evidence="1">Membrane</location>
        <topology evidence="1">Single-pass membrane protein</topology>
    </subcellularLocation>
</comment>
<dbReference type="PANTHER" id="PTHR47974:SF4">
    <property type="entry name" value="RECEPTOR-LIKE SERINE_THREONINE-PROTEIN KINASE"/>
    <property type="match status" value="1"/>
</dbReference>
<dbReference type="Proteomes" id="UP000593560">
    <property type="component" value="Unassembled WGS sequence"/>
</dbReference>
<organism evidence="7 8">
    <name type="scientific">Gossypium harknessii</name>
    <dbReference type="NCBI Taxonomy" id="34285"/>
    <lineage>
        <taxon>Eukaryota</taxon>
        <taxon>Viridiplantae</taxon>
        <taxon>Streptophyta</taxon>
        <taxon>Embryophyta</taxon>
        <taxon>Tracheophyta</taxon>
        <taxon>Spermatophyta</taxon>
        <taxon>Magnoliopsida</taxon>
        <taxon>eudicotyledons</taxon>
        <taxon>Gunneridae</taxon>
        <taxon>Pentapetalae</taxon>
        <taxon>rosids</taxon>
        <taxon>malvids</taxon>
        <taxon>Malvales</taxon>
        <taxon>Malvaceae</taxon>
        <taxon>Malvoideae</taxon>
        <taxon>Gossypium</taxon>
    </lineage>
</organism>
<evidence type="ECO:0000313" key="7">
    <source>
        <dbReference type="EMBL" id="MBA0815668.1"/>
    </source>
</evidence>
<feature type="transmembrane region" description="Helical" evidence="6">
    <location>
        <begin position="65"/>
        <end position="81"/>
    </location>
</feature>
<evidence type="ECO:0000256" key="3">
    <source>
        <dbReference type="ARBA" id="ARBA00022729"/>
    </source>
</evidence>
<dbReference type="EMBL" id="JABFAD010000013">
    <property type="protein sequence ID" value="MBA0815668.1"/>
    <property type="molecule type" value="Genomic_DNA"/>
</dbReference>
<evidence type="ECO:0000256" key="5">
    <source>
        <dbReference type="ARBA" id="ARBA00023136"/>
    </source>
</evidence>
<evidence type="ECO:0000256" key="6">
    <source>
        <dbReference type="SAM" id="Phobius"/>
    </source>
</evidence>
<keyword evidence="4 6" id="KW-1133">Transmembrane helix</keyword>
<protein>
    <recommendedName>
        <fullName evidence="9">Protein kinase domain-containing protein</fullName>
    </recommendedName>
</protein>
<dbReference type="PANTHER" id="PTHR47974">
    <property type="entry name" value="OS07G0415500 PROTEIN"/>
    <property type="match status" value="1"/>
</dbReference>
<keyword evidence="5 6" id="KW-0472">Membrane</keyword>
<dbReference type="GO" id="GO:0016020">
    <property type="term" value="C:membrane"/>
    <property type="evidence" value="ECO:0007669"/>
    <property type="project" value="UniProtKB-SubCell"/>
</dbReference>
<accession>A0A7J9I1A6</accession>
<evidence type="ECO:0008006" key="9">
    <source>
        <dbReference type="Google" id="ProtNLM"/>
    </source>
</evidence>
<evidence type="ECO:0000313" key="8">
    <source>
        <dbReference type="Proteomes" id="UP000593560"/>
    </source>
</evidence>
<dbReference type="AlphaFoldDB" id="A0A7J9I1A6"/>
<reference evidence="7 8" key="1">
    <citation type="journal article" date="2019" name="Genome Biol. Evol.">
        <title>Insights into the evolution of the New World diploid cottons (Gossypium, subgenus Houzingenia) based on genome sequencing.</title>
        <authorList>
            <person name="Grover C.E."/>
            <person name="Arick M.A. 2nd"/>
            <person name="Thrash A."/>
            <person name="Conover J.L."/>
            <person name="Sanders W.S."/>
            <person name="Peterson D.G."/>
            <person name="Frelichowski J.E."/>
            <person name="Scheffler J.A."/>
            <person name="Scheffler B.E."/>
            <person name="Wendel J.F."/>
        </authorList>
    </citation>
    <scope>NUCLEOTIDE SEQUENCE [LARGE SCALE GENOMIC DNA]</scope>
    <source>
        <strain evidence="7">0</strain>
        <tissue evidence="7">Leaf</tissue>
    </source>
</reference>